<dbReference type="InterPro" id="IPR002126">
    <property type="entry name" value="Cadherin-like_dom"/>
</dbReference>
<feature type="signal peptide" evidence="4">
    <location>
        <begin position="1"/>
        <end position="21"/>
    </location>
</feature>
<dbReference type="CDD" id="cd11304">
    <property type="entry name" value="Cadherin_repeat"/>
    <property type="match status" value="1"/>
</dbReference>
<evidence type="ECO:0000313" key="6">
    <source>
        <dbReference type="EnsemblMetazoa" id="SMAR008779-PA"/>
    </source>
</evidence>
<evidence type="ECO:0000256" key="2">
    <source>
        <dbReference type="ARBA" id="ARBA00023136"/>
    </source>
</evidence>
<evidence type="ECO:0000256" key="4">
    <source>
        <dbReference type="SAM" id="SignalP"/>
    </source>
</evidence>
<dbReference type="Gene3D" id="2.60.40.60">
    <property type="entry name" value="Cadherins"/>
    <property type="match status" value="1"/>
</dbReference>
<evidence type="ECO:0000256" key="3">
    <source>
        <dbReference type="PROSITE-ProRule" id="PRU00043"/>
    </source>
</evidence>
<dbReference type="PROSITE" id="PS00232">
    <property type="entry name" value="CADHERIN_1"/>
    <property type="match status" value="1"/>
</dbReference>
<feature type="domain" description="Cadherin" evidence="5">
    <location>
        <begin position="190"/>
        <end position="298"/>
    </location>
</feature>
<dbReference type="InterPro" id="IPR020894">
    <property type="entry name" value="Cadherin_CS"/>
</dbReference>
<dbReference type="STRING" id="126957.T1J581"/>
<name>T1J581_STRMM</name>
<dbReference type="AlphaFoldDB" id="T1J581"/>
<dbReference type="EnsemblMetazoa" id="SMAR008779-RA">
    <property type="protein sequence ID" value="SMAR008779-PA"/>
    <property type="gene ID" value="SMAR008779"/>
</dbReference>
<organism evidence="6 7">
    <name type="scientific">Strigamia maritima</name>
    <name type="common">European centipede</name>
    <name type="synonym">Geophilus maritimus</name>
    <dbReference type="NCBI Taxonomy" id="126957"/>
    <lineage>
        <taxon>Eukaryota</taxon>
        <taxon>Metazoa</taxon>
        <taxon>Ecdysozoa</taxon>
        <taxon>Arthropoda</taxon>
        <taxon>Myriapoda</taxon>
        <taxon>Chilopoda</taxon>
        <taxon>Pleurostigmophora</taxon>
        <taxon>Geophilomorpha</taxon>
        <taxon>Linotaeniidae</taxon>
        <taxon>Strigamia</taxon>
    </lineage>
</organism>
<dbReference type="Proteomes" id="UP000014500">
    <property type="component" value="Unassembled WGS sequence"/>
</dbReference>
<dbReference type="GO" id="GO:0005509">
    <property type="term" value="F:calcium ion binding"/>
    <property type="evidence" value="ECO:0007669"/>
    <property type="project" value="UniProtKB-UniRule"/>
</dbReference>
<keyword evidence="2" id="KW-0472">Membrane</keyword>
<sequence>MTVPTHLLWLVSAFICIPVSCVYFPLKTWHVHVPFNFPINRSLVRVVAVRRSEDAGTDWIYKIDDIMPPLHRIQVDPESGRVYINLSLSHLHAEADDVGIAFAIVYHFINHSIIMDDSIKAYILTNMDLLSDARMTTMLTKELISQNVSLTLSARRKNNNDKLDTCFGSISFIQWDSSICATRPEQACFLPVPFHVSVYEDDPAHVIASVASPLRELCSSKTVKYRYLINQAVSSYLSINQTSGELKTNTFLEHDGEEGTPAINVTVFCELSVYGEKTNFSRSFSITVLDVNDNAPLLPNGGQMDVYLDNKQLSAGSSLPLSSHIILQDLDNKRTNYSFDIIGDVEDLFEIELEDLNFGSKRGFYKKADIKLKRRLAFKGESYAVEIVFVDDDMPLRYIERQAVFNLVLHNKTIKSAISSQYNETIYANATKYTKLLGPLLKHLGNHERDLFIFSIDVIQVELKGIFNITPFHGIVYLQDPAQLSEWRNMSIKVKWDSELYPNMNNFTWINVVIISNENKNQCGK</sequence>
<evidence type="ECO:0000259" key="5">
    <source>
        <dbReference type="PROSITE" id="PS50268"/>
    </source>
</evidence>
<evidence type="ECO:0000256" key="1">
    <source>
        <dbReference type="ARBA" id="ARBA00004370"/>
    </source>
</evidence>
<dbReference type="EMBL" id="JH431852">
    <property type="status" value="NOT_ANNOTATED_CDS"/>
    <property type="molecule type" value="Genomic_DNA"/>
</dbReference>
<protein>
    <recommendedName>
        <fullName evidence="5">Cadherin domain-containing protein</fullName>
    </recommendedName>
</protein>
<comment type="subcellular location">
    <subcellularLocation>
        <location evidence="1">Membrane</location>
    </subcellularLocation>
</comment>
<proteinExistence type="predicted"/>
<dbReference type="GO" id="GO:0007156">
    <property type="term" value="P:homophilic cell adhesion via plasma membrane adhesion molecules"/>
    <property type="evidence" value="ECO:0007669"/>
    <property type="project" value="InterPro"/>
</dbReference>
<dbReference type="GO" id="GO:0005886">
    <property type="term" value="C:plasma membrane"/>
    <property type="evidence" value="ECO:0007669"/>
    <property type="project" value="InterPro"/>
</dbReference>
<dbReference type="PROSITE" id="PS50268">
    <property type="entry name" value="CADHERIN_2"/>
    <property type="match status" value="1"/>
</dbReference>
<feature type="chain" id="PRO_5004579252" description="Cadherin domain-containing protein" evidence="4">
    <location>
        <begin position="22"/>
        <end position="525"/>
    </location>
</feature>
<keyword evidence="3" id="KW-0106">Calcium</keyword>
<keyword evidence="4" id="KW-0732">Signal</keyword>
<reference evidence="7" key="1">
    <citation type="submission" date="2011-05" db="EMBL/GenBank/DDBJ databases">
        <authorList>
            <person name="Richards S.R."/>
            <person name="Qu J."/>
            <person name="Jiang H."/>
            <person name="Jhangiani S.N."/>
            <person name="Agravi P."/>
            <person name="Goodspeed R."/>
            <person name="Gross S."/>
            <person name="Mandapat C."/>
            <person name="Jackson L."/>
            <person name="Mathew T."/>
            <person name="Pu L."/>
            <person name="Thornton R."/>
            <person name="Saada N."/>
            <person name="Wilczek-Boney K.B."/>
            <person name="Lee S."/>
            <person name="Kovar C."/>
            <person name="Wu Y."/>
            <person name="Scherer S.E."/>
            <person name="Worley K.C."/>
            <person name="Muzny D.M."/>
            <person name="Gibbs R."/>
        </authorList>
    </citation>
    <scope>NUCLEOTIDE SEQUENCE</scope>
    <source>
        <strain evidence="7">Brora</strain>
    </source>
</reference>
<keyword evidence="7" id="KW-1185">Reference proteome</keyword>
<accession>T1J581</accession>
<evidence type="ECO:0000313" key="7">
    <source>
        <dbReference type="Proteomes" id="UP000014500"/>
    </source>
</evidence>
<dbReference type="HOGENOM" id="CLU_519086_0_0_1"/>
<reference evidence="6" key="2">
    <citation type="submission" date="2015-02" db="UniProtKB">
        <authorList>
            <consortium name="EnsemblMetazoa"/>
        </authorList>
    </citation>
    <scope>IDENTIFICATION</scope>
</reference>